<accession>T1INC8</accession>
<proteinExistence type="predicted"/>
<keyword evidence="2" id="KW-1133">Transmembrane helix</keyword>
<dbReference type="AlphaFoldDB" id="T1INC8"/>
<evidence type="ECO:0000313" key="3">
    <source>
        <dbReference type="EnsemblMetazoa" id="SMAR002505-PA"/>
    </source>
</evidence>
<feature type="compositionally biased region" description="Basic and acidic residues" evidence="1">
    <location>
        <begin position="192"/>
        <end position="206"/>
    </location>
</feature>
<reference evidence="4" key="1">
    <citation type="submission" date="2011-05" db="EMBL/GenBank/DDBJ databases">
        <authorList>
            <person name="Richards S.R."/>
            <person name="Qu J."/>
            <person name="Jiang H."/>
            <person name="Jhangiani S.N."/>
            <person name="Agravi P."/>
            <person name="Goodspeed R."/>
            <person name="Gross S."/>
            <person name="Mandapat C."/>
            <person name="Jackson L."/>
            <person name="Mathew T."/>
            <person name="Pu L."/>
            <person name="Thornton R."/>
            <person name="Saada N."/>
            <person name="Wilczek-Boney K.B."/>
            <person name="Lee S."/>
            <person name="Kovar C."/>
            <person name="Wu Y."/>
            <person name="Scherer S.E."/>
            <person name="Worley K.C."/>
            <person name="Muzny D.M."/>
            <person name="Gibbs R."/>
        </authorList>
    </citation>
    <scope>NUCLEOTIDE SEQUENCE</scope>
    <source>
        <strain evidence="4">Brora</strain>
    </source>
</reference>
<dbReference type="Proteomes" id="UP000014500">
    <property type="component" value="Unassembled WGS sequence"/>
</dbReference>
<dbReference type="HOGENOM" id="CLU_1333429_0_0_1"/>
<keyword evidence="2" id="KW-0812">Transmembrane</keyword>
<keyword evidence="4" id="KW-1185">Reference proteome</keyword>
<sequence>MYHYQPHESYHQPSAYQHYQPYYSHSHGYPKYEYPKYEHKYEPPSYHHQHHHEEEKHGYGHHPSYHKEEEKNGLSTVASLLVPLLGLIGLSLLVPNVVGLRAKRDIGYPGDQQAQVLAGIYNTVLKNDRCIRRLLCEMGQLGKNAKDKDGLFKLIDRMFPKQFHEEVSIFKEASMTETYTCSKYTCQVKPPSSKEKEKEEEPKSKT</sequence>
<protein>
    <submittedName>
        <fullName evidence="3">Uncharacterized protein</fullName>
    </submittedName>
</protein>
<keyword evidence="2" id="KW-0472">Membrane</keyword>
<feature type="region of interest" description="Disordered" evidence="1">
    <location>
        <begin position="40"/>
        <end position="70"/>
    </location>
</feature>
<dbReference type="EMBL" id="JH431157">
    <property type="status" value="NOT_ANNOTATED_CDS"/>
    <property type="molecule type" value="Genomic_DNA"/>
</dbReference>
<dbReference type="EnsemblMetazoa" id="SMAR002505-RA">
    <property type="protein sequence ID" value="SMAR002505-PA"/>
    <property type="gene ID" value="SMAR002505"/>
</dbReference>
<feature type="region of interest" description="Disordered" evidence="1">
    <location>
        <begin position="187"/>
        <end position="206"/>
    </location>
</feature>
<feature type="transmembrane region" description="Helical" evidence="2">
    <location>
        <begin position="73"/>
        <end position="94"/>
    </location>
</feature>
<organism evidence="3 4">
    <name type="scientific">Strigamia maritima</name>
    <name type="common">European centipede</name>
    <name type="synonym">Geophilus maritimus</name>
    <dbReference type="NCBI Taxonomy" id="126957"/>
    <lineage>
        <taxon>Eukaryota</taxon>
        <taxon>Metazoa</taxon>
        <taxon>Ecdysozoa</taxon>
        <taxon>Arthropoda</taxon>
        <taxon>Myriapoda</taxon>
        <taxon>Chilopoda</taxon>
        <taxon>Pleurostigmophora</taxon>
        <taxon>Geophilomorpha</taxon>
        <taxon>Linotaeniidae</taxon>
        <taxon>Strigamia</taxon>
    </lineage>
</organism>
<evidence type="ECO:0000313" key="4">
    <source>
        <dbReference type="Proteomes" id="UP000014500"/>
    </source>
</evidence>
<evidence type="ECO:0000256" key="1">
    <source>
        <dbReference type="SAM" id="MobiDB-lite"/>
    </source>
</evidence>
<name>T1INC8_STRMM</name>
<evidence type="ECO:0000256" key="2">
    <source>
        <dbReference type="SAM" id="Phobius"/>
    </source>
</evidence>
<reference evidence="3" key="2">
    <citation type="submission" date="2015-02" db="UniProtKB">
        <authorList>
            <consortium name="EnsemblMetazoa"/>
        </authorList>
    </citation>
    <scope>IDENTIFICATION</scope>
</reference>